<reference evidence="1" key="1">
    <citation type="submission" date="2022-02" db="EMBL/GenBank/DDBJ databases">
        <title>Plant Genome Project.</title>
        <authorList>
            <person name="Zhang R.-G."/>
        </authorList>
    </citation>
    <scope>NUCLEOTIDE SEQUENCE</scope>
    <source>
        <strain evidence="1">AT1</strain>
    </source>
</reference>
<proteinExistence type="predicted"/>
<organism evidence="1 2">
    <name type="scientific">Rhododendron molle</name>
    <name type="common">Chinese azalea</name>
    <name type="synonym">Azalea mollis</name>
    <dbReference type="NCBI Taxonomy" id="49168"/>
    <lineage>
        <taxon>Eukaryota</taxon>
        <taxon>Viridiplantae</taxon>
        <taxon>Streptophyta</taxon>
        <taxon>Embryophyta</taxon>
        <taxon>Tracheophyta</taxon>
        <taxon>Spermatophyta</taxon>
        <taxon>Magnoliopsida</taxon>
        <taxon>eudicotyledons</taxon>
        <taxon>Gunneridae</taxon>
        <taxon>Pentapetalae</taxon>
        <taxon>asterids</taxon>
        <taxon>Ericales</taxon>
        <taxon>Ericaceae</taxon>
        <taxon>Ericoideae</taxon>
        <taxon>Rhodoreae</taxon>
        <taxon>Rhododendron</taxon>
    </lineage>
</organism>
<accession>A0ACC0Q5U4</accession>
<dbReference type="EMBL" id="CM046388">
    <property type="protein sequence ID" value="KAI8572138.1"/>
    <property type="molecule type" value="Genomic_DNA"/>
</dbReference>
<protein>
    <submittedName>
        <fullName evidence="1">Uncharacterized protein</fullName>
    </submittedName>
</protein>
<comment type="caution">
    <text evidence="1">The sequence shown here is derived from an EMBL/GenBank/DDBJ whole genome shotgun (WGS) entry which is preliminary data.</text>
</comment>
<evidence type="ECO:0000313" key="2">
    <source>
        <dbReference type="Proteomes" id="UP001062846"/>
    </source>
</evidence>
<gene>
    <name evidence="1" type="ORF">RHMOL_Rhmol01G0175500</name>
</gene>
<dbReference type="Proteomes" id="UP001062846">
    <property type="component" value="Chromosome 1"/>
</dbReference>
<name>A0ACC0Q5U4_RHOML</name>
<sequence>MRSFQHMCWEKERILNTLEDLGLAQRPLPYLSNHILSHEHIQSYKVSDLKWRYFTRNNSESERSINVTERSEKESTKRSERSINVSERSEKESAKRGEIALLGLKALSQNS</sequence>
<keyword evidence="2" id="KW-1185">Reference proteome</keyword>
<evidence type="ECO:0000313" key="1">
    <source>
        <dbReference type="EMBL" id="KAI8572138.1"/>
    </source>
</evidence>